<dbReference type="AlphaFoldDB" id="A0AAJ5CYV3"/>
<gene>
    <name evidence="3" type="ORF">NCTC13159_00379</name>
</gene>
<sequence>MMRNAVPIRRRMGRPAGFAAIVLSVLAGLGGCSPQQTYATGQAWHRSLCDQQPFDARSRCQADANRTYDSHRRDATPARSE</sequence>
<dbReference type="EMBL" id="UGSJ01000001">
    <property type="protein sequence ID" value="SUA88927.1"/>
    <property type="molecule type" value="Genomic_DNA"/>
</dbReference>
<proteinExistence type="predicted"/>
<comment type="caution">
    <text evidence="3">The sequence shown here is derived from an EMBL/GenBank/DDBJ whole genome shotgun (WGS) entry which is preliminary data.</text>
</comment>
<protein>
    <recommendedName>
        <fullName evidence="5">Lipoprotein</fullName>
    </recommendedName>
</protein>
<evidence type="ECO:0000256" key="2">
    <source>
        <dbReference type="SAM" id="SignalP"/>
    </source>
</evidence>
<evidence type="ECO:0000256" key="1">
    <source>
        <dbReference type="SAM" id="MobiDB-lite"/>
    </source>
</evidence>
<evidence type="ECO:0000313" key="4">
    <source>
        <dbReference type="Proteomes" id="UP000254589"/>
    </source>
</evidence>
<organism evidence="3 4">
    <name type="scientific">Pandoraea pulmonicola</name>
    <dbReference type="NCBI Taxonomy" id="93221"/>
    <lineage>
        <taxon>Bacteria</taxon>
        <taxon>Pseudomonadati</taxon>
        <taxon>Pseudomonadota</taxon>
        <taxon>Betaproteobacteria</taxon>
        <taxon>Burkholderiales</taxon>
        <taxon>Burkholderiaceae</taxon>
        <taxon>Pandoraea</taxon>
    </lineage>
</organism>
<keyword evidence="2" id="KW-0732">Signal</keyword>
<feature type="region of interest" description="Disordered" evidence="1">
    <location>
        <begin position="60"/>
        <end position="81"/>
    </location>
</feature>
<name>A0AAJ5CYV3_PANPU</name>
<feature type="chain" id="PRO_5042471245" description="Lipoprotein" evidence="2">
    <location>
        <begin position="28"/>
        <end position="81"/>
    </location>
</feature>
<dbReference type="Proteomes" id="UP000254589">
    <property type="component" value="Unassembled WGS sequence"/>
</dbReference>
<evidence type="ECO:0000313" key="3">
    <source>
        <dbReference type="EMBL" id="SUA88927.1"/>
    </source>
</evidence>
<feature type="signal peptide" evidence="2">
    <location>
        <begin position="1"/>
        <end position="27"/>
    </location>
</feature>
<reference evidence="3 4" key="1">
    <citation type="submission" date="2018-06" db="EMBL/GenBank/DDBJ databases">
        <authorList>
            <consortium name="Pathogen Informatics"/>
            <person name="Doyle S."/>
        </authorList>
    </citation>
    <scope>NUCLEOTIDE SEQUENCE [LARGE SCALE GENOMIC DNA]</scope>
    <source>
        <strain evidence="3 4">NCTC13159</strain>
    </source>
</reference>
<dbReference type="PROSITE" id="PS51257">
    <property type="entry name" value="PROKAR_LIPOPROTEIN"/>
    <property type="match status" value="1"/>
</dbReference>
<evidence type="ECO:0008006" key="5">
    <source>
        <dbReference type="Google" id="ProtNLM"/>
    </source>
</evidence>
<accession>A0AAJ5CYV3</accession>